<reference evidence="2" key="1">
    <citation type="journal article" date="2015" name="Nature">
        <title>Complex archaea that bridge the gap between prokaryotes and eukaryotes.</title>
        <authorList>
            <person name="Spang A."/>
            <person name="Saw J.H."/>
            <person name="Jorgensen S.L."/>
            <person name="Zaremba-Niedzwiedzka K."/>
            <person name="Martijn J."/>
            <person name="Lind A.E."/>
            <person name="van Eijk R."/>
            <person name="Schleper C."/>
            <person name="Guy L."/>
            <person name="Ettema T.J."/>
        </authorList>
    </citation>
    <scope>NUCLEOTIDE SEQUENCE</scope>
</reference>
<name>A0A0F9Q7B7_9ZZZZ</name>
<feature type="compositionally biased region" description="Acidic residues" evidence="1">
    <location>
        <begin position="157"/>
        <end position="169"/>
    </location>
</feature>
<accession>A0A0F9Q7B7</accession>
<gene>
    <name evidence="2" type="ORF">LCGC14_0754240</name>
</gene>
<proteinExistence type="predicted"/>
<sequence length="250" mass="27488">MTNLTTHDHIDLARHEKIIARGLQTFRDVGEALAQIRDDKLYVQYGTFVLYCQTRWDFSIRTAEHLINAASVVAYLADANNCSPLPANEAQARPLTTLRDETGVIDLELVGEVWRQALDDGDGGEVPPTAVIVEETVRQWKLKAAELKAPEEAVQPVDDEPASEEDADDTPPPCPNCGCTDVDEDGDCAKCHEPKVRGDADEGEAPTKPVNTTFEVLEAIVDQWRDQYDVTSDSVAAAMLENLATKIREG</sequence>
<protein>
    <submittedName>
        <fullName evidence="2">Uncharacterized protein</fullName>
    </submittedName>
</protein>
<feature type="region of interest" description="Disordered" evidence="1">
    <location>
        <begin position="148"/>
        <end position="174"/>
    </location>
</feature>
<organism evidence="2">
    <name type="scientific">marine sediment metagenome</name>
    <dbReference type="NCBI Taxonomy" id="412755"/>
    <lineage>
        <taxon>unclassified sequences</taxon>
        <taxon>metagenomes</taxon>
        <taxon>ecological metagenomes</taxon>
    </lineage>
</organism>
<dbReference type="AlphaFoldDB" id="A0A0F9Q7B7"/>
<dbReference type="EMBL" id="LAZR01001836">
    <property type="protein sequence ID" value="KKN38349.1"/>
    <property type="molecule type" value="Genomic_DNA"/>
</dbReference>
<evidence type="ECO:0000256" key="1">
    <source>
        <dbReference type="SAM" id="MobiDB-lite"/>
    </source>
</evidence>
<evidence type="ECO:0000313" key="2">
    <source>
        <dbReference type="EMBL" id="KKN38349.1"/>
    </source>
</evidence>
<comment type="caution">
    <text evidence="2">The sequence shown here is derived from an EMBL/GenBank/DDBJ whole genome shotgun (WGS) entry which is preliminary data.</text>
</comment>